<proteinExistence type="predicted"/>
<dbReference type="InterPro" id="IPR011010">
    <property type="entry name" value="DNA_brk_join_enz"/>
</dbReference>
<name>A0AA47MPM6_MERPO</name>
<organism evidence="2 3">
    <name type="scientific">Merluccius polli</name>
    <name type="common">Benguela hake</name>
    <name type="synonym">Merluccius cadenati</name>
    <dbReference type="NCBI Taxonomy" id="89951"/>
    <lineage>
        <taxon>Eukaryota</taxon>
        <taxon>Metazoa</taxon>
        <taxon>Chordata</taxon>
        <taxon>Craniata</taxon>
        <taxon>Vertebrata</taxon>
        <taxon>Euteleostomi</taxon>
        <taxon>Actinopterygii</taxon>
        <taxon>Neopterygii</taxon>
        <taxon>Teleostei</taxon>
        <taxon>Neoteleostei</taxon>
        <taxon>Acanthomorphata</taxon>
        <taxon>Zeiogadaria</taxon>
        <taxon>Gadariae</taxon>
        <taxon>Gadiformes</taxon>
        <taxon>Gadoidei</taxon>
        <taxon>Merlucciidae</taxon>
        <taxon>Merluccius</taxon>
    </lineage>
</organism>
<keyword evidence="3" id="KW-1185">Reference proteome</keyword>
<protein>
    <submittedName>
        <fullName evidence="2">Uncharacterized protein</fullName>
    </submittedName>
</protein>
<evidence type="ECO:0000313" key="3">
    <source>
        <dbReference type="Proteomes" id="UP001174136"/>
    </source>
</evidence>
<dbReference type="GO" id="GO:0006310">
    <property type="term" value="P:DNA recombination"/>
    <property type="evidence" value="ECO:0007669"/>
    <property type="project" value="UniProtKB-KW"/>
</dbReference>
<dbReference type="SUPFAM" id="SSF56349">
    <property type="entry name" value="DNA breaking-rejoining enzymes"/>
    <property type="match status" value="1"/>
</dbReference>
<dbReference type="EMBL" id="JAOPHQ010003202">
    <property type="protein sequence ID" value="KAK0143861.1"/>
    <property type="molecule type" value="Genomic_DNA"/>
</dbReference>
<dbReference type="GO" id="GO:0003677">
    <property type="term" value="F:DNA binding"/>
    <property type="evidence" value="ECO:0007669"/>
    <property type="project" value="InterPro"/>
</dbReference>
<dbReference type="Gene3D" id="1.10.443.10">
    <property type="entry name" value="Intergrase catalytic core"/>
    <property type="match status" value="1"/>
</dbReference>
<dbReference type="PANTHER" id="PTHR33480">
    <property type="entry name" value="SET DOMAIN-CONTAINING PROTEIN-RELATED"/>
    <property type="match status" value="1"/>
</dbReference>
<dbReference type="InterPro" id="IPR013762">
    <property type="entry name" value="Integrase-like_cat_sf"/>
</dbReference>
<reference evidence="2" key="1">
    <citation type="journal article" date="2023" name="Front. Mar. Sci.">
        <title>A new Merluccius polli reference genome to investigate the effects of global change in West African waters.</title>
        <authorList>
            <person name="Mateo J.L."/>
            <person name="Blanco-Fernandez C."/>
            <person name="Garcia-Vazquez E."/>
            <person name="Machado-Schiaffino G."/>
        </authorList>
    </citation>
    <scope>NUCLEOTIDE SEQUENCE</scope>
    <source>
        <strain evidence="2">C29</strain>
        <tissue evidence="2">Fin</tissue>
    </source>
</reference>
<gene>
    <name evidence="2" type="ORF">N1851_017928</name>
</gene>
<keyword evidence="1" id="KW-0233">DNA recombination</keyword>
<dbReference type="AlphaFoldDB" id="A0AA47MPM6"/>
<evidence type="ECO:0000256" key="1">
    <source>
        <dbReference type="ARBA" id="ARBA00023172"/>
    </source>
</evidence>
<accession>A0AA47MPM6</accession>
<dbReference type="Proteomes" id="UP001174136">
    <property type="component" value="Unassembled WGS sequence"/>
</dbReference>
<dbReference type="GO" id="GO:0015074">
    <property type="term" value="P:DNA integration"/>
    <property type="evidence" value="ECO:0007669"/>
    <property type="project" value="InterPro"/>
</dbReference>
<dbReference type="PANTHER" id="PTHR33480:SF5">
    <property type="entry name" value="SI:DKEY-51D8.9"/>
    <property type="match status" value="1"/>
</dbReference>
<evidence type="ECO:0000313" key="2">
    <source>
        <dbReference type="EMBL" id="KAK0143861.1"/>
    </source>
</evidence>
<comment type="caution">
    <text evidence="2">The sequence shown here is derived from an EMBL/GenBank/DDBJ whole genome shotgun (WGS) entry which is preliminary data.</text>
</comment>
<sequence>MRKSGMCVSSCALEILKEGKLNTPQLLPFTEDDLSLNKRRIEIRGKRNRKVPILLMPDMLSSMEALVAHRRAYGVPDVNPFFFSRPEAETHLRGSDAIRQIARECEAKHPENMFSTKLRKHVSTLSTVLNLKNNDMDILANFLGHDIWIHRQHFKLAE</sequence>